<evidence type="ECO:0000313" key="4">
    <source>
        <dbReference type="Proteomes" id="UP000470876"/>
    </source>
</evidence>
<evidence type="ECO:0000313" key="3">
    <source>
        <dbReference type="Proteomes" id="UP000468928"/>
    </source>
</evidence>
<evidence type="ECO:0000313" key="1">
    <source>
        <dbReference type="EMBL" id="NEW45507.1"/>
    </source>
</evidence>
<dbReference type="Proteomes" id="UP000470876">
    <property type="component" value="Unassembled WGS sequence"/>
</dbReference>
<keyword evidence="4" id="KW-1185">Reference proteome</keyword>
<protein>
    <submittedName>
        <fullName evidence="1">LamG domain-containing protein</fullName>
    </submittedName>
</protein>
<sequence>MADIWELVCHHTYAGSPGVAFDVSPSGRSHGKIVGLDENDFFADGVAPGSGAVKFSTPGARILIPASRSWSPIDAVYGEVTVKFDSTPPGGTIIDGGTFSLDTHNGLTGWFFTTSFDVSMLTLTDDAVVAGAAIPVGTWTTLGFLHDGLGHTELHIDGAVVAQKDEPSNPVDATGIVAIGANSNGTQASRCAIDEVKIWRANPIRKVSDFLNRPMDSSTKECWGDWLRRLGVWARANQSCAEEISGIVEGCIRPSIRAFMENDEARAELDYTAERYHELWKSGQIDSAQMTSLLQDFAEFAQGAGLVTFPAASDSACITRMCEDLGVPDCDKQLTALIQGGQWTESS</sequence>
<gene>
    <name evidence="1" type="ORF">GV789_13740</name>
    <name evidence="2" type="ORF">GV794_23895</name>
</gene>
<dbReference type="EMBL" id="JAAGUZ010000032">
    <property type="protein sequence ID" value="NEW45507.1"/>
    <property type="molecule type" value="Genomic_DNA"/>
</dbReference>
<dbReference type="Proteomes" id="UP000468928">
    <property type="component" value="Unassembled WGS sequence"/>
</dbReference>
<organism evidence="1 3">
    <name type="scientific">Nocardia cyriacigeorgica</name>
    <dbReference type="NCBI Taxonomy" id="135487"/>
    <lineage>
        <taxon>Bacteria</taxon>
        <taxon>Bacillati</taxon>
        <taxon>Actinomycetota</taxon>
        <taxon>Actinomycetes</taxon>
        <taxon>Mycobacteriales</taxon>
        <taxon>Nocardiaceae</taxon>
        <taxon>Nocardia</taxon>
    </lineage>
</organism>
<evidence type="ECO:0000313" key="2">
    <source>
        <dbReference type="EMBL" id="NEW58663.1"/>
    </source>
</evidence>
<comment type="caution">
    <text evidence="1">The sequence shown here is derived from an EMBL/GenBank/DDBJ whole genome shotgun (WGS) entry which is preliminary data.</text>
</comment>
<accession>A0A6P1D4V8</accession>
<dbReference type="EMBL" id="JAAGUX010000060">
    <property type="protein sequence ID" value="NEW58663.1"/>
    <property type="molecule type" value="Genomic_DNA"/>
</dbReference>
<dbReference type="AlphaFoldDB" id="A0A6P1D4V8"/>
<dbReference type="InterPro" id="IPR013320">
    <property type="entry name" value="ConA-like_dom_sf"/>
</dbReference>
<dbReference type="Gene3D" id="2.60.120.200">
    <property type="match status" value="1"/>
</dbReference>
<dbReference type="RefSeq" id="WP_163825896.1">
    <property type="nucleotide sequence ID" value="NZ_JAAGUX010000060.1"/>
</dbReference>
<dbReference type="Pfam" id="PF13385">
    <property type="entry name" value="Laminin_G_3"/>
    <property type="match status" value="1"/>
</dbReference>
<dbReference type="SUPFAM" id="SSF49899">
    <property type="entry name" value="Concanavalin A-like lectins/glucanases"/>
    <property type="match status" value="1"/>
</dbReference>
<proteinExistence type="predicted"/>
<reference evidence="3 4" key="1">
    <citation type="submission" date="2020-01" db="EMBL/GenBank/DDBJ databases">
        <title>Genetics and antimicrobial susceptibilities of Nocardia species isolated from the soil; a comparison with species isolated from humans.</title>
        <authorList>
            <person name="Carrasco G."/>
            <person name="Monzon S."/>
            <person name="Sansegundo M."/>
            <person name="Garcia E."/>
            <person name="Garrido N."/>
            <person name="Medina M.J."/>
            <person name="Villalon P."/>
            <person name="Ramirez-Arocha A.C."/>
            <person name="Jimenez P."/>
            <person name="Cuesta I."/>
            <person name="Valdezate S."/>
        </authorList>
    </citation>
    <scope>NUCLEOTIDE SEQUENCE [LARGE SCALE GENOMIC DNA]</scope>
    <source>
        <strain evidence="1 3">CNM20110639</strain>
        <strain evidence="2 4">CNM20110649</strain>
    </source>
</reference>
<name>A0A6P1D4V8_9NOCA</name>